<gene>
    <name evidence="1" type="ORF">R4Y45_01390</name>
</gene>
<dbReference type="Proteomes" id="UP001377804">
    <property type="component" value="Unassembled WGS sequence"/>
</dbReference>
<name>A0ABU8SGT3_9LACO</name>
<evidence type="ECO:0008006" key="3">
    <source>
        <dbReference type="Google" id="ProtNLM"/>
    </source>
</evidence>
<dbReference type="EMBL" id="JAWMWG010000001">
    <property type="protein sequence ID" value="MEJ6347882.1"/>
    <property type="molecule type" value="Genomic_DNA"/>
</dbReference>
<evidence type="ECO:0000313" key="2">
    <source>
        <dbReference type="Proteomes" id="UP001377804"/>
    </source>
</evidence>
<sequence length="143" mass="16375">MLKKYSYTVSVLLSLTLLTGCSVKYYELPSAESSQSSQPVDTNLKTDELVLPKSSSSIIIQNQPLIMDDNNPSKIELPIKISSSKFFRVYAKQGNHNLVEREIVGQNESLMYWQLFDSTTPVYFQLSDIQTSQILFERTYYLN</sequence>
<organism evidence="1 2">
    <name type="scientific">Holzapfeliella saturejae</name>
    <dbReference type="NCBI Taxonomy" id="3082953"/>
    <lineage>
        <taxon>Bacteria</taxon>
        <taxon>Bacillati</taxon>
        <taxon>Bacillota</taxon>
        <taxon>Bacilli</taxon>
        <taxon>Lactobacillales</taxon>
        <taxon>Lactobacillaceae</taxon>
        <taxon>Holzapfeliella</taxon>
    </lineage>
</organism>
<dbReference type="PROSITE" id="PS51257">
    <property type="entry name" value="PROKAR_LIPOPROTEIN"/>
    <property type="match status" value="1"/>
</dbReference>
<comment type="caution">
    <text evidence="1">The sequence shown here is derived from an EMBL/GenBank/DDBJ whole genome shotgun (WGS) entry which is preliminary data.</text>
</comment>
<dbReference type="RefSeq" id="WP_339968504.1">
    <property type="nucleotide sequence ID" value="NZ_JAWMWG010000001.1"/>
</dbReference>
<protein>
    <recommendedName>
        <fullName evidence="3">Lipoprotein</fullName>
    </recommendedName>
</protein>
<proteinExistence type="predicted"/>
<accession>A0ABU8SGT3</accession>
<keyword evidence="2" id="KW-1185">Reference proteome</keyword>
<reference evidence="1 2" key="1">
    <citation type="submission" date="2023-10" db="EMBL/GenBank/DDBJ databases">
        <title>Holzapfeliella saturejae sp. nov. isolated from Satureja montana flowers.</title>
        <authorList>
            <person name="Alcantara C."/>
            <person name="Zuniga M."/>
            <person name="Landete J.M."/>
            <person name="Monedero V."/>
        </authorList>
    </citation>
    <scope>NUCLEOTIDE SEQUENCE [LARGE SCALE GENOMIC DNA]</scope>
    <source>
        <strain evidence="1 2">He02</strain>
    </source>
</reference>
<evidence type="ECO:0000313" key="1">
    <source>
        <dbReference type="EMBL" id="MEJ6347882.1"/>
    </source>
</evidence>